<dbReference type="AlphaFoldDB" id="A0A5C3E490"/>
<dbReference type="EMBL" id="OOIN01000011">
    <property type="protein sequence ID" value="SPO25514.1"/>
    <property type="molecule type" value="Genomic_DNA"/>
</dbReference>
<sequence>MTTINSKQGTKVYTEYDASSPPPKPGLEWVRFVLISDTHSQTTDIPDGDVLLHAGDLTTLGQPDDLAAQVEWLNQKIFTCGNHDFSACTAKDFYSTRGRALNAKYKVKDSPDDAERAARILSPSNLGANVKYLESESFSFTVSRKEVRHHSWKVFGSPWSPEFENWAWNYTRGEEAKAVHSAIPADVDVLITHTPPFKLGGLDSIHDGTPVGCEELTRRLTAEDGEKDAIRPRLHVFGHIHEARGTHLLTQGQQETLLVNAALVEYDQKKWQMERKFSYTVVCKPVIVDLRVPAPSSL</sequence>
<dbReference type="InterPro" id="IPR004843">
    <property type="entry name" value="Calcineurin-like_PHP"/>
</dbReference>
<dbReference type="InterPro" id="IPR029052">
    <property type="entry name" value="Metallo-depent_PP-like"/>
</dbReference>
<evidence type="ECO:0000259" key="1">
    <source>
        <dbReference type="Pfam" id="PF00149"/>
    </source>
</evidence>
<dbReference type="GO" id="GO:0016787">
    <property type="term" value="F:hydrolase activity"/>
    <property type="evidence" value="ECO:0007669"/>
    <property type="project" value="InterPro"/>
</dbReference>
<dbReference type="PANTHER" id="PTHR12905:SF0">
    <property type="entry name" value="CALCINEURIN-LIKE PHOSPHOESTERASE DOMAIN-CONTAINING PROTEIN"/>
    <property type="match status" value="1"/>
</dbReference>
<dbReference type="Pfam" id="PF00149">
    <property type="entry name" value="Metallophos"/>
    <property type="match status" value="1"/>
</dbReference>
<reference evidence="2 3" key="1">
    <citation type="submission" date="2018-03" db="EMBL/GenBank/DDBJ databases">
        <authorList>
            <person name="Guldener U."/>
        </authorList>
    </citation>
    <scope>NUCLEOTIDE SEQUENCE [LARGE SCALE GENOMIC DNA]</scope>
    <source>
        <strain evidence="2 3">NBRC100155</strain>
    </source>
</reference>
<accession>A0A5C3E490</accession>
<name>A0A5C3E490_9BASI</name>
<organism evidence="2 3">
    <name type="scientific">Ustilago trichophora</name>
    <dbReference type="NCBI Taxonomy" id="86804"/>
    <lineage>
        <taxon>Eukaryota</taxon>
        <taxon>Fungi</taxon>
        <taxon>Dikarya</taxon>
        <taxon>Basidiomycota</taxon>
        <taxon>Ustilaginomycotina</taxon>
        <taxon>Ustilaginomycetes</taxon>
        <taxon>Ustilaginales</taxon>
        <taxon>Ustilaginaceae</taxon>
        <taxon>Ustilago</taxon>
    </lineage>
</organism>
<dbReference type="Proteomes" id="UP000324022">
    <property type="component" value="Unassembled WGS sequence"/>
</dbReference>
<dbReference type="InterPro" id="IPR051693">
    <property type="entry name" value="UPF0046_metallophosphoest"/>
</dbReference>
<dbReference type="CDD" id="cd07379">
    <property type="entry name" value="MPP_239FB"/>
    <property type="match status" value="1"/>
</dbReference>
<gene>
    <name evidence="2" type="ORF">UTRI_03066_B</name>
</gene>
<proteinExistence type="predicted"/>
<evidence type="ECO:0000313" key="2">
    <source>
        <dbReference type="EMBL" id="SPO25514.1"/>
    </source>
</evidence>
<evidence type="ECO:0000313" key="3">
    <source>
        <dbReference type="Proteomes" id="UP000324022"/>
    </source>
</evidence>
<protein>
    <recommendedName>
        <fullName evidence="1">Calcineurin-like phosphoesterase domain-containing protein</fullName>
    </recommendedName>
</protein>
<dbReference type="SUPFAM" id="SSF56300">
    <property type="entry name" value="Metallo-dependent phosphatases"/>
    <property type="match status" value="1"/>
</dbReference>
<dbReference type="Gene3D" id="3.60.21.10">
    <property type="match status" value="1"/>
</dbReference>
<dbReference type="PANTHER" id="PTHR12905">
    <property type="entry name" value="METALLOPHOSPHOESTERASE"/>
    <property type="match status" value="1"/>
</dbReference>
<keyword evidence="3" id="KW-1185">Reference proteome</keyword>
<dbReference type="OrthoDB" id="630188at2759"/>
<feature type="domain" description="Calcineurin-like phosphoesterase" evidence="1">
    <location>
        <begin position="31"/>
        <end position="242"/>
    </location>
</feature>